<organism evidence="8">
    <name type="scientific">Anaerococcus vaginalis</name>
    <dbReference type="NCBI Taxonomy" id="33037"/>
    <lineage>
        <taxon>Bacteria</taxon>
        <taxon>Bacillati</taxon>
        <taxon>Bacillota</taxon>
        <taxon>Tissierellia</taxon>
        <taxon>Tissierellales</taxon>
        <taxon>Peptoniphilaceae</taxon>
        <taxon>Anaerococcus</taxon>
    </lineage>
</organism>
<keyword evidence="5" id="KW-0408">Iron</keyword>
<gene>
    <name evidence="8" type="ORF">AVLFYP127_01090</name>
</gene>
<evidence type="ECO:0000256" key="6">
    <source>
        <dbReference type="ARBA" id="ARBA00023014"/>
    </source>
</evidence>
<dbReference type="CDD" id="cd01335">
    <property type="entry name" value="Radical_SAM"/>
    <property type="match status" value="1"/>
</dbReference>
<comment type="cofactor">
    <cofactor evidence="1">
        <name>[4Fe-4S] cluster</name>
        <dbReference type="ChEBI" id="CHEBI:49883"/>
    </cofactor>
</comment>
<evidence type="ECO:0000259" key="7">
    <source>
        <dbReference type="PROSITE" id="PS51918"/>
    </source>
</evidence>
<dbReference type="InterPro" id="IPR005911">
    <property type="entry name" value="YhcC-like"/>
</dbReference>
<dbReference type="AlphaFoldDB" id="A0A6N2UF27"/>
<dbReference type="RefSeq" id="WP_156329489.1">
    <property type="nucleotide sequence ID" value="NZ_CACRSW010000030.1"/>
</dbReference>
<evidence type="ECO:0000256" key="3">
    <source>
        <dbReference type="ARBA" id="ARBA00022691"/>
    </source>
</evidence>
<dbReference type="PANTHER" id="PTHR11135:SF1">
    <property type="entry name" value="PROTEIN YHCC"/>
    <property type="match status" value="1"/>
</dbReference>
<evidence type="ECO:0000256" key="5">
    <source>
        <dbReference type="ARBA" id="ARBA00023004"/>
    </source>
</evidence>
<dbReference type="InterPro" id="IPR006638">
    <property type="entry name" value="Elp3/MiaA/NifB-like_rSAM"/>
</dbReference>
<dbReference type="SFLD" id="SFLDS00029">
    <property type="entry name" value="Radical_SAM"/>
    <property type="match status" value="1"/>
</dbReference>
<dbReference type="Pfam" id="PF16199">
    <property type="entry name" value="Radical_SAM_C"/>
    <property type="match status" value="1"/>
</dbReference>
<reference evidence="8" key="1">
    <citation type="submission" date="2019-11" db="EMBL/GenBank/DDBJ databases">
        <authorList>
            <person name="Feng L."/>
        </authorList>
    </citation>
    <scope>NUCLEOTIDE SEQUENCE</scope>
    <source>
        <strain evidence="8">AvaginalisLFYP127</strain>
    </source>
</reference>
<dbReference type="SFLD" id="SFLDG01091">
    <property type="entry name" value="uncharacterized_CHP01210-like"/>
    <property type="match status" value="1"/>
</dbReference>
<dbReference type="GO" id="GO:0003824">
    <property type="term" value="F:catalytic activity"/>
    <property type="evidence" value="ECO:0007669"/>
    <property type="project" value="InterPro"/>
</dbReference>
<keyword evidence="2" id="KW-0004">4Fe-4S</keyword>
<protein>
    <submittedName>
        <fullName evidence="8">Coproporphyrinogen III oxidase</fullName>
    </submittedName>
</protein>
<dbReference type="SMART" id="SM00729">
    <property type="entry name" value="Elp3"/>
    <property type="match status" value="1"/>
</dbReference>
<dbReference type="EMBL" id="CACRSW010000030">
    <property type="protein sequence ID" value="VYT16290.1"/>
    <property type="molecule type" value="Genomic_DNA"/>
</dbReference>
<dbReference type="GO" id="GO:0051539">
    <property type="term" value="F:4 iron, 4 sulfur cluster binding"/>
    <property type="evidence" value="ECO:0007669"/>
    <property type="project" value="UniProtKB-KW"/>
</dbReference>
<dbReference type="PROSITE" id="PS51918">
    <property type="entry name" value="RADICAL_SAM"/>
    <property type="match status" value="1"/>
</dbReference>
<dbReference type="InterPro" id="IPR023404">
    <property type="entry name" value="rSAM_horseshoe"/>
</dbReference>
<sequence length="307" mass="36125">MEINKKRYRDVDSYFKRKFNKKIIKIPLDGGFTCPNRDGKISKLGCIYCSENGAGDFTRNDDLDKQIDFQINRLKKPNRNEGYMAYFQNFTSTYGDIEKMKKLFYGAIENPHIMGLSIATRADCLSDEVIELLDDLNKKTFLIVELGLQSVNEKSIEFINRGYSHKEFDKGLLKLKEKNIKCLAHLIIGLPNEDLDDYLRAISYINEREFWAIKIHNLYIEKGSRIYDYYLENQNEFTMTLDEFVDYVILILENLNPNIIVQRLTGDGRRDRIIWPIWSKNKAKVLSTIDKKLKERNKNQGDLWKEK</sequence>
<evidence type="ECO:0000256" key="1">
    <source>
        <dbReference type="ARBA" id="ARBA00001966"/>
    </source>
</evidence>
<feature type="domain" description="Radical SAM core" evidence="7">
    <location>
        <begin position="18"/>
        <end position="258"/>
    </location>
</feature>
<evidence type="ECO:0000256" key="2">
    <source>
        <dbReference type="ARBA" id="ARBA00022485"/>
    </source>
</evidence>
<dbReference type="Pfam" id="PF04055">
    <property type="entry name" value="Radical_SAM"/>
    <property type="match status" value="1"/>
</dbReference>
<name>A0A6N2UF27_9FIRM</name>
<dbReference type="SFLD" id="SFLDG01086">
    <property type="entry name" value="elongater_protein-like"/>
    <property type="match status" value="1"/>
</dbReference>
<dbReference type="InterPro" id="IPR058240">
    <property type="entry name" value="rSAM_sf"/>
</dbReference>
<evidence type="ECO:0000313" key="8">
    <source>
        <dbReference type="EMBL" id="VYT16290.1"/>
    </source>
</evidence>
<proteinExistence type="predicted"/>
<keyword evidence="6" id="KW-0411">Iron-sulfur</keyword>
<dbReference type="InterPro" id="IPR007197">
    <property type="entry name" value="rSAM"/>
</dbReference>
<accession>A0A6N2UF27</accession>
<evidence type="ECO:0000256" key="4">
    <source>
        <dbReference type="ARBA" id="ARBA00022723"/>
    </source>
</evidence>
<dbReference type="NCBIfam" id="TIGR01212">
    <property type="entry name" value="TIGR01212 family radical SAM protein"/>
    <property type="match status" value="1"/>
</dbReference>
<keyword evidence="4" id="KW-0479">Metal-binding</keyword>
<keyword evidence="3" id="KW-0949">S-adenosyl-L-methionine</keyword>
<dbReference type="Gene3D" id="3.80.30.20">
    <property type="entry name" value="tm_1862 like domain"/>
    <property type="match status" value="1"/>
</dbReference>
<dbReference type="PANTHER" id="PTHR11135">
    <property type="entry name" value="HISTONE ACETYLTRANSFERASE-RELATED"/>
    <property type="match status" value="1"/>
</dbReference>
<dbReference type="InterPro" id="IPR039661">
    <property type="entry name" value="ELP3"/>
</dbReference>
<dbReference type="GO" id="GO:0046872">
    <property type="term" value="F:metal ion binding"/>
    <property type="evidence" value="ECO:0007669"/>
    <property type="project" value="UniProtKB-KW"/>
</dbReference>
<dbReference type="SUPFAM" id="SSF102114">
    <property type="entry name" value="Radical SAM enzymes"/>
    <property type="match status" value="1"/>
</dbReference>
<dbReference type="InterPro" id="IPR032432">
    <property type="entry name" value="Radical_SAM_C"/>
</dbReference>